<organism evidence="1 2">
    <name type="scientific">Aphanomyces euteiches</name>
    <dbReference type="NCBI Taxonomy" id="100861"/>
    <lineage>
        <taxon>Eukaryota</taxon>
        <taxon>Sar</taxon>
        <taxon>Stramenopiles</taxon>
        <taxon>Oomycota</taxon>
        <taxon>Saprolegniomycetes</taxon>
        <taxon>Saprolegniales</taxon>
        <taxon>Verrucalvaceae</taxon>
        <taxon>Aphanomyces</taxon>
    </lineage>
</organism>
<dbReference type="AlphaFoldDB" id="A0A6G0X826"/>
<sequence length="289" mass="33115">MKGANSSSKSIDALTKKRLYNMNRNRMFRKLEAALEAQYAQLKKSHSEFSMWKDVAALMESQRKLSEFQIKQLQATVKKNDSIVRILSEWNKRSTTKLSQGCLMAHGTARQLALDWIAKRLLFRIDEFTSAVPLPSDSTELEPYNGSYRLTQWHQRVEFGTVEAIATAAHEVHLDPLQLHEQEVLEKPRRGMEYVRRPAIYGRMRPSLGEYAENVLVCVLQRTAKRVVVCSHSITYDGAREVDRMVRDWTKWTVIEYLDEVNCRVMDLLIASACGKTACTSPSTLKTLA</sequence>
<gene>
    <name evidence="1" type="ORF">Ae201684_007203</name>
</gene>
<dbReference type="EMBL" id="VJMJ01000089">
    <property type="protein sequence ID" value="KAF0736180.1"/>
    <property type="molecule type" value="Genomic_DNA"/>
</dbReference>
<evidence type="ECO:0000313" key="2">
    <source>
        <dbReference type="Proteomes" id="UP000481153"/>
    </source>
</evidence>
<reference evidence="1 2" key="1">
    <citation type="submission" date="2019-07" db="EMBL/GenBank/DDBJ databases">
        <title>Genomics analysis of Aphanomyces spp. identifies a new class of oomycete effector associated with host adaptation.</title>
        <authorList>
            <person name="Gaulin E."/>
        </authorList>
    </citation>
    <scope>NUCLEOTIDE SEQUENCE [LARGE SCALE GENOMIC DNA]</scope>
    <source>
        <strain evidence="1 2">ATCC 201684</strain>
    </source>
</reference>
<protein>
    <submittedName>
        <fullName evidence="1">Uncharacterized protein</fullName>
    </submittedName>
</protein>
<dbReference type="Proteomes" id="UP000481153">
    <property type="component" value="Unassembled WGS sequence"/>
</dbReference>
<comment type="caution">
    <text evidence="1">The sequence shown here is derived from an EMBL/GenBank/DDBJ whole genome shotgun (WGS) entry which is preliminary data.</text>
</comment>
<dbReference type="VEuPathDB" id="FungiDB:AeMF1_014681"/>
<evidence type="ECO:0000313" key="1">
    <source>
        <dbReference type="EMBL" id="KAF0736180.1"/>
    </source>
</evidence>
<name>A0A6G0X826_9STRA</name>
<accession>A0A6G0X826</accession>
<keyword evidence="2" id="KW-1185">Reference proteome</keyword>
<proteinExistence type="predicted"/>